<keyword evidence="1" id="KW-0732">Signal</keyword>
<name>A0AAV2GH50_9ROSI</name>
<dbReference type="AlphaFoldDB" id="A0AAV2GH50"/>
<dbReference type="EMBL" id="OZ034821">
    <property type="protein sequence ID" value="CAL1408910.1"/>
    <property type="molecule type" value="Genomic_DNA"/>
</dbReference>
<proteinExistence type="predicted"/>
<organism evidence="2 3">
    <name type="scientific">Linum trigynum</name>
    <dbReference type="NCBI Taxonomy" id="586398"/>
    <lineage>
        <taxon>Eukaryota</taxon>
        <taxon>Viridiplantae</taxon>
        <taxon>Streptophyta</taxon>
        <taxon>Embryophyta</taxon>
        <taxon>Tracheophyta</taxon>
        <taxon>Spermatophyta</taxon>
        <taxon>Magnoliopsida</taxon>
        <taxon>eudicotyledons</taxon>
        <taxon>Gunneridae</taxon>
        <taxon>Pentapetalae</taxon>
        <taxon>rosids</taxon>
        <taxon>fabids</taxon>
        <taxon>Malpighiales</taxon>
        <taxon>Linaceae</taxon>
        <taxon>Linum</taxon>
    </lineage>
</organism>
<feature type="signal peptide" evidence="1">
    <location>
        <begin position="1"/>
        <end position="23"/>
    </location>
</feature>
<reference evidence="2 3" key="1">
    <citation type="submission" date="2024-04" db="EMBL/GenBank/DDBJ databases">
        <authorList>
            <person name="Fracassetti M."/>
        </authorList>
    </citation>
    <scope>NUCLEOTIDE SEQUENCE [LARGE SCALE GENOMIC DNA]</scope>
</reference>
<dbReference type="Proteomes" id="UP001497516">
    <property type="component" value="Chromosome 8"/>
</dbReference>
<evidence type="ECO:0008006" key="4">
    <source>
        <dbReference type="Google" id="ProtNLM"/>
    </source>
</evidence>
<gene>
    <name evidence="2" type="ORF">LTRI10_LOCUS48462</name>
</gene>
<feature type="chain" id="PRO_5043976808" description="Secreted protein" evidence="1">
    <location>
        <begin position="24"/>
        <end position="78"/>
    </location>
</feature>
<keyword evidence="3" id="KW-1185">Reference proteome</keyword>
<sequence length="78" mass="8816">MRMTGGFGWMRAWAMAKLTSTMAAMTTKAAMVQDTHRDEQHAEVVWLEDFFSLRWRSTILACSGGGTAKIWSLGIWMT</sequence>
<protein>
    <recommendedName>
        <fullName evidence="4">Secreted protein</fullName>
    </recommendedName>
</protein>
<evidence type="ECO:0000313" key="2">
    <source>
        <dbReference type="EMBL" id="CAL1408910.1"/>
    </source>
</evidence>
<evidence type="ECO:0000313" key="3">
    <source>
        <dbReference type="Proteomes" id="UP001497516"/>
    </source>
</evidence>
<accession>A0AAV2GH50</accession>
<evidence type="ECO:0000256" key="1">
    <source>
        <dbReference type="SAM" id="SignalP"/>
    </source>
</evidence>